<dbReference type="AlphaFoldDB" id="A0A7C3KNF6"/>
<proteinExistence type="predicted"/>
<evidence type="ECO:0000313" key="1">
    <source>
        <dbReference type="EMBL" id="HGK23706.1"/>
    </source>
</evidence>
<gene>
    <name evidence="1" type="ORF">ENU78_04545</name>
</gene>
<organism evidence="1">
    <name type="scientific">Dictyoglomus thermophilum</name>
    <dbReference type="NCBI Taxonomy" id="14"/>
    <lineage>
        <taxon>Bacteria</taxon>
        <taxon>Pseudomonadati</taxon>
        <taxon>Dictyoglomota</taxon>
        <taxon>Dictyoglomia</taxon>
        <taxon>Dictyoglomales</taxon>
        <taxon>Dictyoglomaceae</taxon>
        <taxon>Dictyoglomus</taxon>
    </lineage>
</organism>
<sequence>MKKLTFLLSFVVFFVFLNVLSYADYSEPDASIIISQNTLNKFLDVIGEVKKTDKFNISGIRGEYTWIVRNPRIILSKDKARFQADVTVSLKMPPLSYSTPAYGEVSVKYDHGNNKINIKVEKVAFEVAFNILGRKIVVGEVDLSKIYQIAFTFPGPKPFESFTEVNMPDGSKKKIKIDTIPVLMLDEGKIVVGTQLNYTYLGD</sequence>
<dbReference type="RefSeq" id="WP_149123250.1">
    <property type="nucleotide sequence ID" value="NZ_VTFL01000007.1"/>
</dbReference>
<reference evidence="1" key="1">
    <citation type="journal article" date="2020" name="mSystems">
        <title>Genome- and Community-Level Interaction Insights into Carbon Utilization and Element Cycling Functions of Hydrothermarchaeota in Hydrothermal Sediment.</title>
        <authorList>
            <person name="Zhou Z."/>
            <person name="Liu Y."/>
            <person name="Xu W."/>
            <person name="Pan J."/>
            <person name="Luo Z.H."/>
            <person name="Li M."/>
        </authorList>
    </citation>
    <scope>NUCLEOTIDE SEQUENCE [LARGE SCALE GENOMIC DNA]</scope>
    <source>
        <strain evidence="1">SpSt-70</strain>
    </source>
</reference>
<accession>A0A7C3KNF6</accession>
<comment type="caution">
    <text evidence="1">The sequence shown here is derived from an EMBL/GenBank/DDBJ whole genome shotgun (WGS) entry which is preliminary data.</text>
</comment>
<dbReference type="EMBL" id="DTDV01000013">
    <property type="protein sequence ID" value="HGK23706.1"/>
    <property type="molecule type" value="Genomic_DNA"/>
</dbReference>
<protein>
    <submittedName>
        <fullName evidence="1">Uncharacterized protein</fullName>
    </submittedName>
</protein>
<name>A0A7C3KNF6_DICTH</name>